<accession>A0A0C9XE25</accession>
<feature type="region of interest" description="Disordered" evidence="10">
    <location>
        <begin position="156"/>
        <end position="191"/>
    </location>
</feature>
<keyword evidence="9 11" id="KW-0472">Membrane</keyword>
<feature type="transmembrane region" description="Helical" evidence="11">
    <location>
        <begin position="202"/>
        <end position="220"/>
    </location>
</feature>
<dbReference type="STRING" id="1095629.A0A0C9XE25"/>
<feature type="domain" description="SET" evidence="12">
    <location>
        <begin position="268"/>
        <end position="565"/>
    </location>
</feature>
<dbReference type="Gene3D" id="1.10.220.160">
    <property type="match status" value="1"/>
</dbReference>
<keyword evidence="6" id="KW-0653">Protein transport</keyword>
<dbReference type="GO" id="GO:0030150">
    <property type="term" value="P:protein import into mitochondrial matrix"/>
    <property type="evidence" value="ECO:0007669"/>
    <property type="project" value="TreeGrafter"/>
</dbReference>
<feature type="compositionally biased region" description="Basic and acidic residues" evidence="10">
    <location>
        <begin position="492"/>
        <end position="509"/>
    </location>
</feature>
<keyword evidence="3" id="KW-0813">Transport</keyword>
<evidence type="ECO:0000256" key="4">
    <source>
        <dbReference type="ARBA" id="ARBA00022692"/>
    </source>
</evidence>
<dbReference type="HOGENOM" id="CLU_016261_1_0_1"/>
<dbReference type="OrthoDB" id="2154253at2759"/>
<dbReference type="Proteomes" id="UP000054477">
    <property type="component" value="Unassembled WGS sequence"/>
</dbReference>
<keyword evidence="8" id="KW-0496">Mitochondrion</keyword>
<name>A0A0C9XE25_9AGAR</name>
<dbReference type="SUPFAM" id="SSF47157">
    <property type="entry name" value="Mitochondrial import receptor subunit Tom20"/>
    <property type="match status" value="1"/>
</dbReference>
<dbReference type="GO" id="GO:0008320">
    <property type="term" value="F:protein transmembrane transporter activity"/>
    <property type="evidence" value="ECO:0007669"/>
    <property type="project" value="TreeGrafter"/>
</dbReference>
<dbReference type="PANTHER" id="PTHR12430:SF0">
    <property type="entry name" value="TRANSLOCASE OF OUTER MITOCHONDRIAL MEMBRANE 20"/>
    <property type="match status" value="1"/>
</dbReference>
<evidence type="ECO:0000313" key="14">
    <source>
        <dbReference type="Proteomes" id="UP000054477"/>
    </source>
</evidence>
<evidence type="ECO:0000256" key="2">
    <source>
        <dbReference type="ARBA" id="ARBA00005792"/>
    </source>
</evidence>
<feature type="transmembrane region" description="Helical" evidence="11">
    <location>
        <begin position="6"/>
        <end position="28"/>
    </location>
</feature>
<dbReference type="GO" id="GO:0006605">
    <property type="term" value="P:protein targeting"/>
    <property type="evidence" value="ECO:0007669"/>
    <property type="project" value="InterPro"/>
</dbReference>
<dbReference type="AlphaFoldDB" id="A0A0C9XE25"/>
<sequence>MERSTTIFTLAAVTVATGLVAYAVYFDYRRRNDADFRKKLRKEKKRVDKSLAQSKQAEASSNEIPDEILREALLNVKNEPAPSGSEAKEAYFMHQVSMGEQLVAQGPAFYLPCALAFFKALRVYPSPVELINIYEKTVPAPVFKIVMQLTNLDVSPPSSPVTQSRDAEEHVNGDVSPTRGPPSEASSQEWDRDITPYSPASAVFFIFTHLCTTVLIYFFSDLFPCNLSLVQVTSRVEGYYKVFPPKSTNVSVTARPATAGTGVRSILVLNKDVAAGEVIYNESPIVVALDADVQAAGTHCTHCFRRIESNMAIRITAEESLFPASYCSKPCLLASKHQSHSMLFTLEAPIPEEIAPVGPPPASHNAERKAAQSKYVEYVKKEGRSFPLLAAQFIARQVVVETQKLFAHRGKYGPVVEKDFTDAEGGEYYLADHIERLRYLEVIPNKEELPLLADLLHATLPGLEQFTTPERHATLLGKMAYNAVGVCFAGGRDDKPAPTGRPEDVEKTRTPYGTQRQIGSALYTVSSYLTHSCKPSARPSFPTGTSELYLIANRDLKKGDELTVAFVDVTQHPDESVVECRRRRRIELARGWRFACPCKRCVEEGKEMSVEEKDADEQPKDESKVEASVKHLQEKARQEEDVE</sequence>
<dbReference type="PANTHER" id="PTHR12430">
    <property type="entry name" value="MITOCHONDRIAL IMPORT RECEPTOR SUBUNIT TOM20"/>
    <property type="match status" value="1"/>
</dbReference>
<feature type="region of interest" description="Disordered" evidence="10">
    <location>
        <begin position="492"/>
        <end position="513"/>
    </location>
</feature>
<evidence type="ECO:0000256" key="11">
    <source>
        <dbReference type="SAM" id="Phobius"/>
    </source>
</evidence>
<comment type="similarity">
    <text evidence="2">Belongs to the Tom20 family.</text>
</comment>
<evidence type="ECO:0000256" key="7">
    <source>
        <dbReference type="ARBA" id="ARBA00022989"/>
    </source>
</evidence>
<dbReference type="Gene3D" id="1.20.960.10">
    <property type="entry name" value="Mitochondrial outer membrane translocase complex, subunit Tom20 domain"/>
    <property type="match status" value="1"/>
</dbReference>
<dbReference type="InterPro" id="IPR002056">
    <property type="entry name" value="MAS20"/>
</dbReference>
<keyword evidence="7 11" id="KW-1133">Transmembrane helix</keyword>
<evidence type="ECO:0000256" key="10">
    <source>
        <dbReference type="SAM" id="MobiDB-lite"/>
    </source>
</evidence>
<keyword evidence="5" id="KW-1000">Mitochondrion outer membrane</keyword>
<dbReference type="GO" id="GO:0030943">
    <property type="term" value="F:mitochondrion targeting sequence binding"/>
    <property type="evidence" value="ECO:0007669"/>
    <property type="project" value="TreeGrafter"/>
</dbReference>
<dbReference type="CDD" id="cd20071">
    <property type="entry name" value="SET_SMYD"/>
    <property type="match status" value="1"/>
</dbReference>
<evidence type="ECO:0000256" key="3">
    <source>
        <dbReference type="ARBA" id="ARBA00022448"/>
    </source>
</evidence>
<dbReference type="GO" id="GO:0016031">
    <property type="term" value="P:tRNA import into mitochondrion"/>
    <property type="evidence" value="ECO:0007669"/>
    <property type="project" value="TreeGrafter"/>
</dbReference>
<dbReference type="Pfam" id="PF02064">
    <property type="entry name" value="MAS20"/>
    <property type="match status" value="1"/>
</dbReference>
<dbReference type="GO" id="GO:0005742">
    <property type="term" value="C:mitochondrial outer membrane translocase complex"/>
    <property type="evidence" value="ECO:0007669"/>
    <property type="project" value="InterPro"/>
</dbReference>
<feature type="region of interest" description="Disordered" evidence="10">
    <location>
        <begin position="605"/>
        <end position="643"/>
    </location>
</feature>
<dbReference type="PRINTS" id="PR00351">
    <property type="entry name" value="OM20RECEPTOR"/>
</dbReference>
<organism evidence="13 14">
    <name type="scientific">Laccaria amethystina LaAM-08-1</name>
    <dbReference type="NCBI Taxonomy" id="1095629"/>
    <lineage>
        <taxon>Eukaryota</taxon>
        <taxon>Fungi</taxon>
        <taxon>Dikarya</taxon>
        <taxon>Basidiomycota</taxon>
        <taxon>Agaricomycotina</taxon>
        <taxon>Agaricomycetes</taxon>
        <taxon>Agaricomycetidae</taxon>
        <taxon>Agaricales</taxon>
        <taxon>Agaricineae</taxon>
        <taxon>Hydnangiaceae</taxon>
        <taxon>Laccaria</taxon>
    </lineage>
</organism>
<dbReference type="Pfam" id="PF00856">
    <property type="entry name" value="SET"/>
    <property type="match status" value="1"/>
</dbReference>
<proteinExistence type="inferred from homology"/>
<dbReference type="SUPFAM" id="SSF82199">
    <property type="entry name" value="SET domain"/>
    <property type="match status" value="1"/>
</dbReference>
<evidence type="ECO:0000256" key="5">
    <source>
        <dbReference type="ARBA" id="ARBA00022787"/>
    </source>
</evidence>
<reference evidence="13 14" key="1">
    <citation type="submission" date="2014-04" db="EMBL/GenBank/DDBJ databases">
        <authorList>
            <consortium name="DOE Joint Genome Institute"/>
            <person name="Kuo A."/>
            <person name="Kohler A."/>
            <person name="Nagy L.G."/>
            <person name="Floudas D."/>
            <person name="Copeland A."/>
            <person name="Barry K.W."/>
            <person name="Cichocki N."/>
            <person name="Veneault-Fourrey C."/>
            <person name="LaButti K."/>
            <person name="Lindquist E.A."/>
            <person name="Lipzen A."/>
            <person name="Lundell T."/>
            <person name="Morin E."/>
            <person name="Murat C."/>
            <person name="Sun H."/>
            <person name="Tunlid A."/>
            <person name="Henrissat B."/>
            <person name="Grigoriev I.V."/>
            <person name="Hibbett D.S."/>
            <person name="Martin F."/>
            <person name="Nordberg H.P."/>
            <person name="Cantor M.N."/>
            <person name="Hua S.X."/>
        </authorList>
    </citation>
    <scope>NUCLEOTIDE SEQUENCE [LARGE SCALE GENOMIC DNA]</scope>
    <source>
        <strain evidence="13 14">LaAM-08-1</strain>
    </source>
</reference>
<gene>
    <name evidence="13" type="ORF">K443DRAFT_131551</name>
</gene>
<comment type="subcellular location">
    <subcellularLocation>
        <location evidence="1">Mitochondrion outer membrane</location>
        <topology evidence="1">Single-pass membrane protein</topology>
    </subcellularLocation>
</comment>
<evidence type="ECO:0000256" key="6">
    <source>
        <dbReference type="ARBA" id="ARBA00022927"/>
    </source>
</evidence>
<dbReference type="EMBL" id="KN838583">
    <property type="protein sequence ID" value="KIK03156.1"/>
    <property type="molecule type" value="Genomic_DNA"/>
</dbReference>
<dbReference type="InterPro" id="IPR023392">
    <property type="entry name" value="Tom20_dom_sf"/>
</dbReference>
<evidence type="ECO:0000256" key="8">
    <source>
        <dbReference type="ARBA" id="ARBA00023128"/>
    </source>
</evidence>
<evidence type="ECO:0000313" key="13">
    <source>
        <dbReference type="EMBL" id="KIK03156.1"/>
    </source>
</evidence>
<keyword evidence="14" id="KW-1185">Reference proteome</keyword>
<dbReference type="GO" id="GO:0006886">
    <property type="term" value="P:intracellular protein transport"/>
    <property type="evidence" value="ECO:0007669"/>
    <property type="project" value="InterPro"/>
</dbReference>
<keyword evidence="4 11" id="KW-0812">Transmembrane</keyword>
<protein>
    <recommendedName>
        <fullName evidence="12">SET domain-containing protein</fullName>
    </recommendedName>
</protein>
<dbReference type="InterPro" id="IPR001214">
    <property type="entry name" value="SET_dom"/>
</dbReference>
<reference evidence="14" key="2">
    <citation type="submission" date="2015-01" db="EMBL/GenBank/DDBJ databases">
        <title>Evolutionary Origins and Diversification of the Mycorrhizal Mutualists.</title>
        <authorList>
            <consortium name="DOE Joint Genome Institute"/>
            <consortium name="Mycorrhizal Genomics Consortium"/>
            <person name="Kohler A."/>
            <person name="Kuo A."/>
            <person name="Nagy L.G."/>
            <person name="Floudas D."/>
            <person name="Copeland A."/>
            <person name="Barry K.W."/>
            <person name="Cichocki N."/>
            <person name="Veneault-Fourrey C."/>
            <person name="LaButti K."/>
            <person name="Lindquist E.A."/>
            <person name="Lipzen A."/>
            <person name="Lundell T."/>
            <person name="Morin E."/>
            <person name="Murat C."/>
            <person name="Riley R."/>
            <person name="Ohm R."/>
            <person name="Sun H."/>
            <person name="Tunlid A."/>
            <person name="Henrissat B."/>
            <person name="Grigoriev I.V."/>
            <person name="Hibbett D.S."/>
            <person name="Martin F."/>
        </authorList>
    </citation>
    <scope>NUCLEOTIDE SEQUENCE [LARGE SCALE GENOMIC DNA]</scope>
    <source>
        <strain evidence="14">LaAM-08-1</strain>
    </source>
</reference>
<evidence type="ECO:0000256" key="9">
    <source>
        <dbReference type="ARBA" id="ARBA00023136"/>
    </source>
</evidence>
<dbReference type="InterPro" id="IPR046341">
    <property type="entry name" value="SET_dom_sf"/>
</dbReference>
<dbReference type="Gene3D" id="6.10.140.2220">
    <property type="match status" value="1"/>
</dbReference>
<evidence type="ECO:0000256" key="1">
    <source>
        <dbReference type="ARBA" id="ARBA00004572"/>
    </source>
</evidence>
<evidence type="ECO:0000259" key="12">
    <source>
        <dbReference type="Pfam" id="PF00856"/>
    </source>
</evidence>
<dbReference type="Gene3D" id="2.170.270.10">
    <property type="entry name" value="SET domain"/>
    <property type="match status" value="1"/>
</dbReference>